<name>A0A8J5TED6_HOMAM</name>
<feature type="compositionally biased region" description="Basic residues" evidence="1">
    <location>
        <begin position="273"/>
        <end position="282"/>
    </location>
</feature>
<dbReference type="Pfam" id="PF23055">
    <property type="entry name" value="DUF7041"/>
    <property type="match status" value="1"/>
</dbReference>
<dbReference type="PANTHER" id="PTHR33327:SF3">
    <property type="entry name" value="RNA-DIRECTED DNA POLYMERASE"/>
    <property type="match status" value="1"/>
</dbReference>
<dbReference type="InterPro" id="IPR055469">
    <property type="entry name" value="DUF7041"/>
</dbReference>
<dbReference type="PANTHER" id="PTHR33327">
    <property type="entry name" value="ENDONUCLEASE"/>
    <property type="match status" value="1"/>
</dbReference>
<feature type="non-terminal residue" evidence="3">
    <location>
        <position position="521"/>
    </location>
</feature>
<feature type="region of interest" description="Disordered" evidence="1">
    <location>
        <begin position="200"/>
        <end position="235"/>
    </location>
</feature>
<accession>A0A8J5TED6</accession>
<dbReference type="Proteomes" id="UP000747542">
    <property type="component" value="Unassembled WGS sequence"/>
</dbReference>
<feature type="compositionally biased region" description="Polar residues" evidence="1">
    <location>
        <begin position="486"/>
        <end position="495"/>
    </location>
</feature>
<feature type="region of interest" description="Disordered" evidence="1">
    <location>
        <begin position="480"/>
        <end position="507"/>
    </location>
</feature>
<feature type="compositionally biased region" description="Basic and acidic residues" evidence="1">
    <location>
        <begin position="262"/>
        <end position="272"/>
    </location>
</feature>
<comment type="caution">
    <text evidence="3">The sequence shown here is derived from an EMBL/GenBank/DDBJ whole genome shotgun (WGS) entry which is preliminary data.</text>
</comment>
<evidence type="ECO:0000259" key="2">
    <source>
        <dbReference type="Pfam" id="PF23055"/>
    </source>
</evidence>
<keyword evidence="4" id="KW-1185">Reference proteome</keyword>
<organism evidence="3 4">
    <name type="scientific">Homarus americanus</name>
    <name type="common">American lobster</name>
    <dbReference type="NCBI Taxonomy" id="6706"/>
    <lineage>
        <taxon>Eukaryota</taxon>
        <taxon>Metazoa</taxon>
        <taxon>Ecdysozoa</taxon>
        <taxon>Arthropoda</taxon>
        <taxon>Crustacea</taxon>
        <taxon>Multicrustacea</taxon>
        <taxon>Malacostraca</taxon>
        <taxon>Eumalacostraca</taxon>
        <taxon>Eucarida</taxon>
        <taxon>Decapoda</taxon>
        <taxon>Pleocyemata</taxon>
        <taxon>Astacidea</taxon>
        <taxon>Nephropoidea</taxon>
        <taxon>Nephropidae</taxon>
        <taxon>Homarus</taxon>
    </lineage>
</organism>
<feature type="compositionally biased region" description="Polar residues" evidence="1">
    <location>
        <begin position="200"/>
        <end position="218"/>
    </location>
</feature>
<dbReference type="AlphaFoldDB" id="A0A8J5TED6"/>
<evidence type="ECO:0000313" key="3">
    <source>
        <dbReference type="EMBL" id="KAG7174181.1"/>
    </source>
</evidence>
<proteinExistence type="predicted"/>
<sequence>CYIGDFGVTEKMTVLLLCRYQLHPVLLQLPTTLPCCLPSHVLLLQPSLAPTRSFGYCSSTATSWCAEYITASAMKYHHAMSMLPPTVAMQVCDSLTAPPAAGPFEKLCLALWAQLSASSRQRMQQLLRDEFLGDHKPSQLLQSLLHLLSTTGTTPEDFIFRLLFLQCLPANVQAALSIFPENTSLDVMVESADRFMEAPSSVTASVSSETPAPQTSPTLAPEYSLPSPQPEENRQPVTVPAYLLDALIEAVNSIQIASRPPCECRHRPDSHSRNSRQRHQQRSRSPSPACHRSSGQSNNLCFYHRRFGDRALRCQLPCSWSGNESPRLCERQLPGSQNLAASSTSRITVPTLKCSSVSCRSSAAKQHPHQPPSYWQQTAPASTPKAPSRSHWISTLADDTPLPCASLESFRPPHLLQRHSLALDDALHVFVRHMGPGPPLQHPYDGPFRVLRRSSKFFTIDRQEVWFTVSIEQLKPAHIEEDANVPSPSISKLTDTASASTAEPATTPPLCSCLRTRSVHV</sequence>
<feature type="region of interest" description="Disordered" evidence="1">
    <location>
        <begin position="261"/>
        <end position="296"/>
    </location>
</feature>
<evidence type="ECO:0000256" key="1">
    <source>
        <dbReference type="SAM" id="MobiDB-lite"/>
    </source>
</evidence>
<reference evidence="3" key="1">
    <citation type="journal article" date="2021" name="Sci. Adv.">
        <title>The American lobster genome reveals insights on longevity, neural, and immune adaptations.</title>
        <authorList>
            <person name="Polinski J.M."/>
            <person name="Zimin A.V."/>
            <person name="Clark K.F."/>
            <person name="Kohn A.B."/>
            <person name="Sadowski N."/>
            <person name="Timp W."/>
            <person name="Ptitsyn A."/>
            <person name="Khanna P."/>
            <person name="Romanova D.Y."/>
            <person name="Williams P."/>
            <person name="Greenwood S.J."/>
            <person name="Moroz L.L."/>
            <person name="Walt D.R."/>
            <person name="Bodnar A.G."/>
        </authorList>
    </citation>
    <scope>NUCLEOTIDE SEQUENCE</scope>
    <source>
        <strain evidence="3">GMGI-L3</strain>
    </source>
</reference>
<feature type="domain" description="DUF7041" evidence="2">
    <location>
        <begin position="67"/>
        <end position="127"/>
    </location>
</feature>
<feature type="non-terminal residue" evidence="3">
    <location>
        <position position="1"/>
    </location>
</feature>
<feature type="compositionally biased region" description="Low complexity" evidence="1">
    <location>
        <begin position="496"/>
        <end position="507"/>
    </location>
</feature>
<evidence type="ECO:0000313" key="4">
    <source>
        <dbReference type="Proteomes" id="UP000747542"/>
    </source>
</evidence>
<gene>
    <name evidence="3" type="ORF">Hamer_G003081</name>
</gene>
<protein>
    <recommendedName>
        <fullName evidence="2">DUF7041 domain-containing protein</fullName>
    </recommendedName>
</protein>
<dbReference type="EMBL" id="JAHLQT010007678">
    <property type="protein sequence ID" value="KAG7174181.1"/>
    <property type="molecule type" value="Genomic_DNA"/>
</dbReference>